<sequence length="262" mass="28816">MVRRDPSEQEAHITSATLEQVASVLSTKTSRNIKTKNNALVKLEQALQPSLNEMFFSEVVVLVEGPEDVACITACLELLGIYDDFIRLGGHFVAVGGKSRMVEPLAVAKSLKIPTFVVFDADGDETKQGHREKHEKDNRDILCLCNSSVEPFPADTLWAPDHVMWSTKIQDVVEAEIGREAWMKIKEEVRQEHSLNIKDVDKHSLFIAYCLTHAWGKGARFSSLERLCNAICAFASAKTGRHGPPARPVHHASSSGLASGAA</sequence>
<proteinExistence type="predicted"/>
<organism evidence="3 4">
    <name type="scientific">Archangium lansingense</name>
    <dbReference type="NCBI Taxonomy" id="2995310"/>
    <lineage>
        <taxon>Bacteria</taxon>
        <taxon>Pseudomonadati</taxon>
        <taxon>Myxococcota</taxon>
        <taxon>Myxococcia</taxon>
        <taxon>Myxococcales</taxon>
        <taxon>Cystobacterineae</taxon>
        <taxon>Archangiaceae</taxon>
        <taxon>Archangium</taxon>
    </lineage>
</organism>
<evidence type="ECO:0000313" key="3">
    <source>
        <dbReference type="EMBL" id="MCY1077913.1"/>
    </source>
</evidence>
<dbReference type="Proteomes" id="UP001207654">
    <property type="component" value="Unassembled WGS sequence"/>
</dbReference>
<comment type="caution">
    <text evidence="3">The sequence shown here is derived from an EMBL/GenBank/DDBJ whole genome shotgun (WGS) entry which is preliminary data.</text>
</comment>
<gene>
    <name evidence="3" type="ORF">OV287_25920</name>
</gene>
<evidence type="ECO:0000259" key="2">
    <source>
        <dbReference type="Pfam" id="PF20469"/>
    </source>
</evidence>
<keyword evidence="4" id="KW-1185">Reference proteome</keyword>
<dbReference type="RefSeq" id="WP_267536718.1">
    <property type="nucleotide sequence ID" value="NZ_JAPNKA010000001.1"/>
</dbReference>
<feature type="domain" description="OLD protein-like TOPRIM" evidence="2">
    <location>
        <begin position="55"/>
        <end position="122"/>
    </location>
</feature>
<evidence type="ECO:0000256" key="1">
    <source>
        <dbReference type="SAM" id="MobiDB-lite"/>
    </source>
</evidence>
<protein>
    <recommendedName>
        <fullName evidence="2">OLD protein-like TOPRIM domain-containing protein</fullName>
    </recommendedName>
</protein>
<dbReference type="EMBL" id="JAPNKA010000001">
    <property type="protein sequence ID" value="MCY1077913.1"/>
    <property type="molecule type" value="Genomic_DNA"/>
</dbReference>
<feature type="compositionally biased region" description="Low complexity" evidence="1">
    <location>
        <begin position="252"/>
        <end position="262"/>
    </location>
</feature>
<reference evidence="3 4" key="1">
    <citation type="submission" date="2022-11" db="EMBL/GenBank/DDBJ databases">
        <title>Minimal conservation of predation-associated metabolite biosynthetic gene clusters underscores biosynthetic potential of Myxococcota including descriptions for ten novel species: Archangium lansinium sp. nov., Myxococcus landrumus sp. nov., Nannocystis bai.</title>
        <authorList>
            <person name="Ahearne A."/>
            <person name="Stevens C."/>
            <person name="Phillips K."/>
        </authorList>
    </citation>
    <scope>NUCLEOTIDE SEQUENCE [LARGE SCALE GENOMIC DNA]</scope>
    <source>
        <strain evidence="3 4">MIWBW</strain>
    </source>
</reference>
<dbReference type="InterPro" id="IPR034139">
    <property type="entry name" value="TOPRIM_OLD"/>
</dbReference>
<name>A0ABT4A8C3_9BACT</name>
<evidence type="ECO:0000313" key="4">
    <source>
        <dbReference type="Proteomes" id="UP001207654"/>
    </source>
</evidence>
<feature type="region of interest" description="Disordered" evidence="1">
    <location>
        <begin position="239"/>
        <end position="262"/>
    </location>
</feature>
<dbReference type="Pfam" id="PF20469">
    <property type="entry name" value="OLD-like_TOPRIM"/>
    <property type="match status" value="1"/>
</dbReference>
<accession>A0ABT4A8C3</accession>